<name>A0ABX0QA52_9BACT</name>
<dbReference type="CDD" id="cd06464">
    <property type="entry name" value="ACD_sHsps-like"/>
    <property type="match status" value="1"/>
</dbReference>
<feature type="domain" description="SHSP" evidence="3">
    <location>
        <begin position="32"/>
        <end position="144"/>
    </location>
</feature>
<dbReference type="EMBL" id="WAEL01000001">
    <property type="protein sequence ID" value="NID09095.1"/>
    <property type="molecule type" value="Genomic_DNA"/>
</dbReference>
<dbReference type="InterPro" id="IPR002068">
    <property type="entry name" value="A-crystallin/Hsp20_dom"/>
</dbReference>
<gene>
    <name evidence="4" type="ORF">F7231_02840</name>
</gene>
<evidence type="ECO:0000256" key="2">
    <source>
        <dbReference type="RuleBase" id="RU003616"/>
    </source>
</evidence>
<evidence type="ECO:0000313" key="4">
    <source>
        <dbReference type="EMBL" id="NID09095.1"/>
    </source>
</evidence>
<evidence type="ECO:0000259" key="3">
    <source>
        <dbReference type="PROSITE" id="PS01031"/>
    </source>
</evidence>
<dbReference type="Gene3D" id="2.60.40.790">
    <property type="match status" value="1"/>
</dbReference>
<evidence type="ECO:0000256" key="1">
    <source>
        <dbReference type="PROSITE-ProRule" id="PRU00285"/>
    </source>
</evidence>
<organism evidence="4 5">
    <name type="scientific">Fibrivirga algicola</name>
    <dbReference type="NCBI Taxonomy" id="2950420"/>
    <lineage>
        <taxon>Bacteria</taxon>
        <taxon>Pseudomonadati</taxon>
        <taxon>Bacteroidota</taxon>
        <taxon>Cytophagia</taxon>
        <taxon>Cytophagales</taxon>
        <taxon>Spirosomataceae</taxon>
        <taxon>Fibrivirga</taxon>
    </lineage>
</organism>
<reference evidence="5" key="1">
    <citation type="submission" date="2019-09" db="EMBL/GenBank/DDBJ databases">
        <authorList>
            <person name="Jung D.-H."/>
        </authorList>
    </citation>
    <scope>NUCLEOTIDE SEQUENCE [LARGE SCALE GENOMIC DNA]</scope>
    <source>
        <strain evidence="5">JA-25</strain>
    </source>
</reference>
<dbReference type="PROSITE" id="PS01031">
    <property type="entry name" value="SHSP"/>
    <property type="match status" value="1"/>
</dbReference>
<dbReference type="InterPro" id="IPR031107">
    <property type="entry name" value="Small_HSP"/>
</dbReference>
<proteinExistence type="inferred from homology"/>
<dbReference type="Pfam" id="PF00011">
    <property type="entry name" value="HSP20"/>
    <property type="match status" value="1"/>
</dbReference>
<sequence>MNTIARVNSMPTLFDTFFGPSVAARPYITRYTKPAVSTPAVNVKDTESAFLLEVAAPGVKKENFGLSVNQQVLTLTFKNEQTTEENKDAYVRQEFSFQSFERSFRLPKTVNVDGIKATYTDGILTVELPKAEEQKPEVKQIEIA</sequence>
<keyword evidence="5" id="KW-1185">Reference proteome</keyword>
<comment type="similarity">
    <text evidence="1 2">Belongs to the small heat shock protein (HSP20) family.</text>
</comment>
<dbReference type="RefSeq" id="WP_166690828.1">
    <property type="nucleotide sequence ID" value="NZ_WAEL01000001.1"/>
</dbReference>
<dbReference type="Proteomes" id="UP000606008">
    <property type="component" value="Unassembled WGS sequence"/>
</dbReference>
<evidence type="ECO:0000313" key="5">
    <source>
        <dbReference type="Proteomes" id="UP000606008"/>
    </source>
</evidence>
<dbReference type="SUPFAM" id="SSF49764">
    <property type="entry name" value="HSP20-like chaperones"/>
    <property type="match status" value="1"/>
</dbReference>
<protein>
    <submittedName>
        <fullName evidence="4">Hsp20/alpha crystallin family protein</fullName>
    </submittedName>
</protein>
<accession>A0ABX0QA52</accession>
<reference evidence="5" key="2">
    <citation type="submission" date="2023-07" db="EMBL/GenBank/DDBJ databases">
        <authorList>
            <person name="Jung D.-H."/>
        </authorList>
    </citation>
    <scope>NUCLEOTIDE SEQUENCE [LARGE SCALE GENOMIC DNA]</scope>
    <source>
        <strain evidence="5">JA-25</strain>
    </source>
</reference>
<dbReference type="PANTHER" id="PTHR11527">
    <property type="entry name" value="HEAT-SHOCK PROTEIN 20 FAMILY MEMBER"/>
    <property type="match status" value="1"/>
</dbReference>
<comment type="caution">
    <text evidence="4">The sequence shown here is derived from an EMBL/GenBank/DDBJ whole genome shotgun (WGS) entry which is preliminary data.</text>
</comment>
<dbReference type="InterPro" id="IPR008978">
    <property type="entry name" value="HSP20-like_chaperone"/>
</dbReference>